<proteinExistence type="predicted"/>
<dbReference type="RefSeq" id="WP_153402921.1">
    <property type="nucleotide sequence ID" value="NZ_ML762429.1"/>
</dbReference>
<keyword evidence="3" id="KW-1185">Reference proteome</keyword>
<accession>A0A7C8GT88</accession>
<dbReference type="InterPro" id="IPR007421">
    <property type="entry name" value="Schlafen_AlbA_2_dom"/>
</dbReference>
<dbReference type="PANTHER" id="PTHR30595">
    <property type="entry name" value="GLPR-RELATED TRANSCRIPTIONAL REPRESSOR"/>
    <property type="match status" value="1"/>
</dbReference>
<dbReference type="Gene3D" id="3.30.950.30">
    <property type="entry name" value="Schlafen, AAA domain"/>
    <property type="match status" value="1"/>
</dbReference>
<organism evidence="2 3">
    <name type="scientific">Gracilibacillus oryzae</name>
    <dbReference type="NCBI Taxonomy" id="1672701"/>
    <lineage>
        <taxon>Bacteria</taxon>
        <taxon>Bacillati</taxon>
        <taxon>Bacillota</taxon>
        <taxon>Bacilli</taxon>
        <taxon>Bacillales</taxon>
        <taxon>Bacillaceae</taxon>
        <taxon>Gracilibacillus</taxon>
    </lineage>
</organism>
<evidence type="ECO:0000313" key="2">
    <source>
        <dbReference type="EMBL" id="KAB8136808.1"/>
    </source>
</evidence>
<dbReference type="Gene3D" id="3.30.565.60">
    <property type="match status" value="1"/>
</dbReference>
<dbReference type="Pfam" id="PF04326">
    <property type="entry name" value="SLFN_AlbA_2"/>
    <property type="match status" value="1"/>
</dbReference>
<name>A0A7C8GT88_9BACI</name>
<dbReference type="EMBL" id="WEID01000047">
    <property type="protein sequence ID" value="KAB8136808.1"/>
    <property type="molecule type" value="Genomic_DNA"/>
</dbReference>
<dbReference type="AlphaFoldDB" id="A0A7C8GT88"/>
<dbReference type="OrthoDB" id="34589at2"/>
<dbReference type="Proteomes" id="UP000480246">
    <property type="component" value="Unassembled WGS sequence"/>
</dbReference>
<protein>
    <submittedName>
        <fullName evidence="2">Transcriptional regulator</fullName>
    </submittedName>
</protein>
<reference evidence="2 3" key="1">
    <citation type="submission" date="2019-10" db="EMBL/GenBank/DDBJ databases">
        <title>Gracilibacillus sp. nov. isolated from rice seeds.</title>
        <authorList>
            <person name="He S."/>
        </authorList>
    </citation>
    <scope>NUCLEOTIDE SEQUENCE [LARGE SCALE GENOMIC DNA]</scope>
    <source>
        <strain evidence="2 3">TD8</strain>
    </source>
</reference>
<dbReference type="InterPro" id="IPR038475">
    <property type="entry name" value="RecG_C_sf"/>
</dbReference>
<gene>
    <name evidence="2" type="ORF">F9U64_09920</name>
</gene>
<feature type="domain" description="Schlafen AlbA-2" evidence="1">
    <location>
        <begin position="23"/>
        <end position="143"/>
    </location>
</feature>
<sequence length="562" mass="63782">MISKQDVYQLLDKLESNIADDLESQTLDFKQWNKRSLDDNVKLMLKMAVCMANGGGGSIVFGVADKVKGRSDAILGVPQEIDTTLLQKSIYEKTDPHLTPVFEEITVPEGTKRLLLMNVYPGMPPYTTTDGAATIRQGKECIPFTGTLRRQMVGASTEMDYTSEIIYEDWKELFSPSAMERIREIMSKERVDQTLLTLSDKDLLESIGALRDDFLTKGALLLVGKPDALSRIIPQHKWSYRKMMSDTDYTLRDDGTQSIPVALYELERYISVDNTVVTIESGLVHPEFSTYPTIALREALLNAFGHRDFRIPGTVMLKQYKDKLILTNPGQFIGGITEKNILHHPPVARNDHLMDLLDRLKLVNRSNLGVSRIYRSLLIEGKEPPVYREVGNNIELTFTASPLKKGFKTIVDALTNEGKTLDVDHLLILQYLLRHEQIDSTVASIVAQRSMEQARELLSRMNNDFNLIEPIGRGKGRYFTLTRYSYGLLEKDMKYERQQRLDKEAIKIRVLSILKERDLTNKEIRQMTGLTSKQVQRLIKELKSDGVAVIGHGAGTKYTFDK</sequence>
<comment type="caution">
    <text evidence="2">The sequence shown here is derived from an EMBL/GenBank/DDBJ whole genome shotgun (WGS) entry which is preliminary data.</text>
</comment>
<evidence type="ECO:0000313" key="3">
    <source>
        <dbReference type="Proteomes" id="UP000480246"/>
    </source>
</evidence>
<evidence type="ECO:0000259" key="1">
    <source>
        <dbReference type="Pfam" id="PF04326"/>
    </source>
</evidence>
<dbReference type="Pfam" id="PF13412">
    <property type="entry name" value="HTH_24"/>
    <property type="match status" value="1"/>
</dbReference>
<dbReference type="InterPro" id="IPR038461">
    <property type="entry name" value="Schlafen_AlbA_2_dom_sf"/>
</dbReference>
<dbReference type="PANTHER" id="PTHR30595:SF6">
    <property type="entry name" value="SCHLAFEN ALBA-2 DOMAIN-CONTAINING PROTEIN"/>
    <property type="match status" value="1"/>
</dbReference>
<dbReference type="Pfam" id="PF13749">
    <property type="entry name" value="HATPase_c_4"/>
    <property type="match status" value="1"/>
</dbReference>